<evidence type="ECO:0008006" key="4">
    <source>
        <dbReference type="Google" id="ProtNLM"/>
    </source>
</evidence>
<dbReference type="InterPro" id="IPR008769">
    <property type="entry name" value="PhaF_PhaI"/>
</dbReference>
<evidence type="ECO:0000256" key="1">
    <source>
        <dbReference type="SAM" id="MobiDB-lite"/>
    </source>
</evidence>
<accession>A0A6M4H724</accession>
<dbReference type="RefSeq" id="WP_171162240.1">
    <property type="nucleotide sequence ID" value="NZ_CP053073.1"/>
</dbReference>
<name>A0A6M4H724_9PROT</name>
<evidence type="ECO:0000313" key="2">
    <source>
        <dbReference type="EMBL" id="QJR15182.1"/>
    </source>
</evidence>
<organism evidence="2 3">
    <name type="scientific">Usitatibacter palustris</name>
    <dbReference type="NCBI Taxonomy" id="2732487"/>
    <lineage>
        <taxon>Bacteria</taxon>
        <taxon>Pseudomonadati</taxon>
        <taxon>Pseudomonadota</taxon>
        <taxon>Betaproteobacteria</taxon>
        <taxon>Nitrosomonadales</taxon>
        <taxon>Usitatibacteraceae</taxon>
        <taxon>Usitatibacter</taxon>
    </lineage>
</organism>
<feature type="region of interest" description="Disordered" evidence="1">
    <location>
        <begin position="1"/>
        <end position="23"/>
    </location>
</feature>
<dbReference type="Proteomes" id="UP000503096">
    <property type="component" value="Chromosome"/>
</dbReference>
<keyword evidence="3" id="KW-1185">Reference proteome</keyword>
<dbReference type="NCBIfam" id="TIGR01837">
    <property type="entry name" value="PHA_granule_1"/>
    <property type="match status" value="1"/>
</dbReference>
<dbReference type="AlphaFoldDB" id="A0A6M4H724"/>
<feature type="compositionally biased region" description="Basic residues" evidence="1">
    <location>
        <begin position="1"/>
        <end position="12"/>
    </location>
</feature>
<dbReference type="InParanoid" id="A0A6M4H724"/>
<dbReference type="PANTHER" id="PTHR38664:SF1">
    <property type="entry name" value="SLR0058 PROTEIN"/>
    <property type="match status" value="1"/>
</dbReference>
<dbReference type="KEGG" id="upl:DSM104440_01999"/>
<gene>
    <name evidence="2" type="ORF">DSM104440_01999</name>
</gene>
<sequence>MASKTKSRKRTARATPEGFPQSVAESAQKIWLAGLGAFARARSEGDKMFELLVERGQSLRGQARTVADQAFKNVRAQADATAATAAGKWDKLEQVFEERVARSLGRLGVLTNKDIDALAKQVEQLNASLKSLSGGSRKAPAKKKAATRKARK</sequence>
<feature type="compositionally biased region" description="Basic residues" evidence="1">
    <location>
        <begin position="139"/>
        <end position="152"/>
    </location>
</feature>
<proteinExistence type="predicted"/>
<dbReference type="EMBL" id="CP053073">
    <property type="protein sequence ID" value="QJR15182.1"/>
    <property type="molecule type" value="Genomic_DNA"/>
</dbReference>
<reference evidence="2 3" key="1">
    <citation type="submission" date="2020-04" db="EMBL/GenBank/DDBJ databases">
        <title>Usitatibacter rugosus gen. nov., sp. nov. and Usitatibacter palustris sp. nov., novel members of Usitatibacteraceae fam. nov. within the order Nitrosomonadales isolated from soil.</title>
        <authorList>
            <person name="Huber K.J."/>
            <person name="Neumann-Schaal M."/>
            <person name="Geppert A."/>
            <person name="Luckner M."/>
            <person name="Wanner G."/>
            <person name="Overmann J."/>
        </authorList>
    </citation>
    <scope>NUCLEOTIDE SEQUENCE [LARGE SCALE GENOMIC DNA]</scope>
    <source>
        <strain evidence="2 3">Swamp67</strain>
    </source>
</reference>
<protein>
    <recommendedName>
        <fullName evidence="4">Poly(Hydroxyalkanoate) granule-associated protein</fullName>
    </recommendedName>
</protein>
<dbReference type="Pfam" id="PF05597">
    <property type="entry name" value="Phasin"/>
    <property type="match status" value="1"/>
</dbReference>
<feature type="region of interest" description="Disordered" evidence="1">
    <location>
        <begin position="129"/>
        <end position="152"/>
    </location>
</feature>
<dbReference type="PANTHER" id="PTHR38664">
    <property type="entry name" value="SLR0058 PROTEIN"/>
    <property type="match status" value="1"/>
</dbReference>
<evidence type="ECO:0000313" key="3">
    <source>
        <dbReference type="Proteomes" id="UP000503096"/>
    </source>
</evidence>